<feature type="domain" description="Carboxylesterase type B" evidence="2">
    <location>
        <begin position="28"/>
        <end position="82"/>
    </location>
</feature>
<organism evidence="3 4">
    <name type="scientific">Podospora aff. communis PSN243</name>
    <dbReference type="NCBI Taxonomy" id="3040156"/>
    <lineage>
        <taxon>Eukaryota</taxon>
        <taxon>Fungi</taxon>
        <taxon>Dikarya</taxon>
        <taxon>Ascomycota</taxon>
        <taxon>Pezizomycotina</taxon>
        <taxon>Sordariomycetes</taxon>
        <taxon>Sordariomycetidae</taxon>
        <taxon>Sordariales</taxon>
        <taxon>Podosporaceae</taxon>
        <taxon>Podospora</taxon>
    </lineage>
</organism>
<gene>
    <name evidence="3" type="ORF">QBC34DRAFT_405127</name>
</gene>
<evidence type="ECO:0000313" key="3">
    <source>
        <dbReference type="EMBL" id="KAK4449498.1"/>
    </source>
</evidence>
<comment type="caution">
    <text evidence="3">The sequence shown here is derived from an EMBL/GenBank/DDBJ whole genome shotgun (WGS) entry which is preliminary data.</text>
</comment>
<name>A0AAV9GLU0_9PEZI</name>
<evidence type="ECO:0000259" key="2">
    <source>
        <dbReference type="Pfam" id="PF00135"/>
    </source>
</evidence>
<sequence>MMCYFPWRPFWLVCITLTNCTRQPLRLPVVDLGYTKYEGERLRNGVDAYLGMRFAAAPLGELRWRAPVEPEREEGVQEAKRVSVDG</sequence>
<reference evidence="3" key="1">
    <citation type="journal article" date="2023" name="Mol. Phylogenet. Evol.">
        <title>Genome-scale phylogeny and comparative genomics of the fungal order Sordariales.</title>
        <authorList>
            <person name="Hensen N."/>
            <person name="Bonometti L."/>
            <person name="Westerberg I."/>
            <person name="Brannstrom I.O."/>
            <person name="Guillou S."/>
            <person name="Cros-Aarteil S."/>
            <person name="Calhoun S."/>
            <person name="Haridas S."/>
            <person name="Kuo A."/>
            <person name="Mondo S."/>
            <person name="Pangilinan J."/>
            <person name="Riley R."/>
            <person name="LaButti K."/>
            <person name="Andreopoulos B."/>
            <person name="Lipzen A."/>
            <person name="Chen C."/>
            <person name="Yan M."/>
            <person name="Daum C."/>
            <person name="Ng V."/>
            <person name="Clum A."/>
            <person name="Steindorff A."/>
            <person name="Ohm R.A."/>
            <person name="Martin F."/>
            <person name="Silar P."/>
            <person name="Natvig D.O."/>
            <person name="Lalanne C."/>
            <person name="Gautier V."/>
            <person name="Ament-Velasquez S.L."/>
            <person name="Kruys A."/>
            <person name="Hutchinson M.I."/>
            <person name="Powell A.J."/>
            <person name="Barry K."/>
            <person name="Miller A.N."/>
            <person name="Grigoriev I.V."/>
            <person name="Debuchy R."/>
            <person name="Gladieux P."/>
            <person name="Hiltunen Thoren M."/>
            <person name="Johannesson H."/>
        </authorList>
    </citation>
    <scope>NUCLEOTIDE SEQUENCE</scope>
    <source>
        <strain evidence="3">PSN243</strain>
    </source>
</reference>
<dbReference type="SUPFAM" id="SSF53474">
    <property type="entry name" value="alpha/beta-Hydrolases"/>
    <property type="match status" value="1"/>
</dbReference>
<keyword evidence="4" id="KW-1185">Reference proteome</keyword>
<dbReference type="InterPro" id="IPR002018">
    <property type="entry name" value="CarbesteraseB"/>
</dbReference>
<dbReference type="AlphaFoldDB" id="A0AAV9GLU0"/>
<dbReference type="InterPro" id="IPR029058">
    <property type="entry name" value="AB_hydrolase_fold"/>
</dbReference>
<feature type="chain" id="PRO_5043406915" description="Carboxylesterase type B domain-containing protein" evidence="1">
    <location>
        <begin position="21"/>
        <end position="86"/>
    </location>
</feature>
<dbReference type="Pfam" id="PF00135">
    <property type="entry name" value="COesterase"/>
    <property type="match status" value="1"/>
</dbReference>
<dbReference type="Gene3D" id="3.40.50.1820">
    <property type="entry name" value="alpha/beta hydrolase"/>
    <property type="match status" value="1"/>
</dbReference>
<reference evidence="3" key="2">
    <citation type="submission" date="2023-05" db="EMBL/GenBank/DDBJ databases">
        <authorList>
            <consortium name="Lawrence Berkeley National Laboratory"/>
            <person name="Steindorff A."/>
            <person name="Hensen N."/>
            <person name="Bonometti L."/>
            <person name="Westerberg I."/>
            <person name="Brannstrom I.O."/>
            <person name="Guillou S."/>
            <person name="Cros-Aarteil S."/>
            <person name="Calhoun S."/>
            <person name="Haridas S."/>
            <person name="Kuo A."/>
            <person name="Mondo S."/>
            <person name="Pangilinan J."/>
            <person name="Riley R."/>
            <person name="Labutti K."/>
            <person name="Andreopoulos B."/>
            <person name="Lipzen A."/>
            <person name="Chen C."/>
            <person name="Yanf M."/>
            <person name="Daum C."/>
            <person name="Ng V."/>
            <person name="Clum A."/>
            <person name="Ohm R."/>
            <person name="Martin F."/>
            <person name="Silar P."/>
            <person name="Natvig D."/>
            <person name="Lalanne C."/>
            <person name="Gautier V."/>
            <person name="Ament-Velasquez S.L."/>
            <person name="Kruys A."/>
            <person name="Hutchinson M.I."/>
            <person name="Powell A.J."/>
            <person name="Barry K."/>
            <person name="Miller A.N."/>
            <person name="Grigoriev I.V."/>
            <person name="Debuchy R."/>
            <person name="Gladieux P."/>
            <person name="Thoren M.H."/>
            <person name="Johannesson H."/>
        </authorList>
    </citation>
    <scope>NUCLEOTIDE SEQUENCE</scope>
    <source>
        <strain evidence="3">PSN243</strain>
    </source>
</reference>
<dbReference type="Proteomes" id="UP001321760">
    <property type="component" value="Unassembled WGS sequence"/>
</dbReference>
<feature type="signal peptide" evidence="1">
    <location>
        <begin position="1"/>
        <end position="20"/>
    </location>
</feature>
<proteinExistence type="predicted"/>
<protein>
    <recommendedName>
        <fullName evidence="2">Carboxylesterase type B domain-containing protein</fullName>
    </recommendedName>
</protein>
<dbReference type="EMBL" id="MU865937">
    <property type="protein sequence ID" value="KAK4449498.1"/>
    <property type="molecule type" value="Genomic_DNA"/>
</dbReference>
<evidence type="ECO:0000313" key="4">
    <source>
        <dbReference type="Proteomes" id="UP001321760"/>
    </source>
</evidence>
<accession>A0AAV9GLU0</accession>
<keyword evidence="1" id="KW-0732">Signal</keyword>
<evidence type="ECO:0000256" key="1">
    <source>
        <dbReference type="SAM" id="SignalP"/>
    </source>
</evidence>